<keyword evidence="1" id="KW-0812">Transmembrane</keyword>
<keyword evidence="4" id="KW-1185">Reference proteome</keyword>
<dbReference type="Gene3D" id="3.10.310.50">
    <property type="match status" value="1"/>
</dbReference>
<feature type="transmembrane region" description="Helical" evidence="1">
    <location>
        <begin position="67"/>
        <end position="94"/>
    </location>
</feature>
<dbReference type="PANTHER" id="PTHR30373:SF8">
    <property type="entry name" value="BLL7265 PROTEIN"/>
    <property type="match status" value="1"/>
</dbReference>
<dbReference type="Pfam" id="PF04536">
    <property type="entry name" value="TPM_phosphatase"/>
    <property type="match status" value="1"/>
</dbReference>
<proteinExistence type="predicted"/>
<dbReference type="EMBL" id="JBHRVA010000003">
    <property type="protein sequence ID" value="MFC3303348.1"/>
    <property type="molecule type" value="Genomic_DNA"/>
</dbReference>
<dbReference type="Proteomes" id="UP001595607">
    <property type="component" value="Unassembled WGS sequence"/>
</dbReference>
<dbReference type="PANTHER" id="PTHR30373">
    <property type="entry name" value="UPF0603 PROTEIN YGCG"/>
    <property type="match status" value="1"/>
</dbReference>
<feature type="domain" description="TPM" evidence="2">
    <location>
        <begin position="105"/>
        <end position="185"/>
    </location>
</feature>
<dbReference type="InterPro" id="IPR007621">
    <property type="entry name" value="TPM_dom"/>
</dbReference>
<protein>
    <recommendedName>
        <fullName evidence="2">TPM domain-containing protein</fullName>
    </recommendedName>
</protein>
<feature type="transmembrane region" description="Helical" evidence="1">
    <location>
        <begin position="40"/>
        <end position="61"/>
    </location>
</feature>
<keyword evidence="1" id="KW-1133">Transmembrane helix</keyword>
<evidence type="ECO:0000256" key="1">
    <source>
        <dbReference type="SAM" id="Phobius"/>
    </source>
</evidence>
<evidence type="ECO:0000313" key="4">
    <source>
        <dbReference type="Proteomes" id="UP001595607"/>
    </source>
</evidence>
<sequence length="207" mass="22431">MVDLFTEEERERLEKAVAAAEARTSAEIVVMVKRGATDYAAVEVMAAAIASLALPAALLPFTAIPAFVIWVAQLALFAILAILLPMVSAGRFLVGRERVARDVRAVAEAEFYAHGLRRTSKRAAVLLMVAMREHRIEVLADDAAQAVIDSIDRADWEEIIGRLAARLREGAVVEGLEDAVSLIADALETRLPPEEGKADELPNVIVH</sequence>
<dbReference type="RefSeq" id="WP_189575823.1">
    <property type="nucleotide sequence ID" value="NZ_BMXU01000002.1"/>
</dbReference>
<comment type="caution">
    <text evidence="3">The sequence shown here is derived from an EMBL/GenBank/DDBJ whole genome shotgun (WGS) entry which is preliminary data.</text>
</comment>
<gene>
    <name evidence="3" type="ORF">ACFONP_11465</name>
</gene>
<organism evidence="3 4">
    <name type="scientific">Parvularcula lutaonensis</name>
    <dbReference type="NCBI Taxonomy" id="491923"/>
    <lineage>
        <taxon>Bacteria</taxon>
        <taxon>Pseudomonadati</taxon>
        <taxon>Pseudomonadota</taxon>
        <taxon>Alphaproteobacteria</taxon>
        <taxon>Parvularculales</taxon>
        <taxon>Parvularculaceae</taxon>
        <taxon>Parvularcula</taxon>
    </lineage>
</organism>
<keyword evidence="1" id="KW-0472">Membrane</keyword>
<accession>A0ABV7MD98</accession>
<reference evidence="4" key="1">
    <citation type="journal article" date="2019" name="Int. J. Syst. Evol. Microbiol.">
        <title>The Global Catalogue of Microorganisms (GCM) 10K type strain sequencing project: providing services to taxonomists for standard genome sequencing and annotation.</title>
        <authorList>
            <consortium name="The Broad Institute Genomics Platform"/>
            <consortium name="The Broad Institute Genome Sequencing Center for Infectious Disease"/>
            <person name="Wu L."/>
            <person name="Ma J."/>
        </authorList>
    </citation>
    <scope>NUCLEOTIDE SEQUENCE [LARGE SCALE GENOMIC DNA]</scope>
    <source>
        <strain evidence="4">KCTC 22245</strain>
    </source>
</reference>
<evidence type="ECO:0000259" key="2">
    <source>
        <dbReference type="Pfam" id="PF04536"/>
    </source>
</evidence>
<name>A0ABV7MD98_9PROT</name>
<evidence type="ECO:0000313" key="3">
    <source>
        <dbReference type="EMBL" id="MFC3303348.1"/>
    </source>
</evidence>